<feature type="transmembrane region" description="Helical" evidence="9">
    <location>
        <begin position="191"/>
        <end position="215"/>
    </location>
</feature>
<feature type="domain" description="ABC transmembrane type-1" evidence="10">
    <location>
        <begin position="55"/>
        <end position="257"/>
    </location>
</feature>
<sequence length="265" mass="29271">MEKRRKGYNILFKGVILIFTVLLMTFVILSVLMVFIKGIPNLKESFQTTEIKFALKLSLFTSFISTILCIIFAVPIGYGLARFSFLGKKIVNAVFNIPMALPPIVAGISLLILFGNTGFGNFLENLGLKFIFTVKGIILVQFFINVPYTIRIVKSTIQNIDPRIEFISRTLGCTNLTSFMTITLPLAKNGILASIIITWARALGDFGAVLMIAGATRMKTETLPTSIYLNMSCGDLNTALSVASILIIISLISLFIFELLGEKYL</sequence>
<proteinExistence type="inferred from homology"/>
<feature type="transmembrane region" description="Helical" evidence="9">
    <location>
        <begin position="12"/>
        <end position="39"/>
    </location>
</feature>
<evidence type="ECO:0000313" key="11">
    <source>
        <dbReference type="EMBL" id="QEK13060.1"/>
    </source>
</evidence>
<name>A0A5C0SFX6_CRATE</name>
<dbReference type="Pfam" id="PF00528">
    <property type="entry name" value="BPD_transp_1"/>
    <property type="match status" value="1"/>
</dbReference>
<comment type="similarity">
    <text evidence="9">Belongs to the binding-protein-dependent transport system permease family.</text>
</comment>
<feature type="transmembrane region" description="Helical" evidence="9">
    <location>
        <begin position="93"/>
        <end position="114"/>
    </location>
</feature>
<organism evidence="11 12">
    <name type="scientific">Crassaminicella thermophila</name>
    <dbReference type="NCBI Taxonomy" id="2599308"/>
    <lineage>
        <taxon>Bacteria</taxon>
        <taxon>Bacillati</taxon>
        <taxon>Bacillota</taxon>
        <taxon>Clostridia</taxon>
        <taxon>Eubacteriales</taxon>
        <taxon>Clostridiaceae</taxon>
        <taxon>Crassaminicella</taxon>
    </lineage>
</organism>
<dbReference type="PROSITE" id="PS50928">
    <property type="entry name" value="ABC_TM1"/>
    <property type="match status" value="1"/>
</dbReference>
<dbReference type="GO" id="GO:0015419">
    <property type="term" value="F:ABC-type sulfate transporter activity"/>
    <property type="evidence" value="ECO:0007669"/>
    <property type="project" value="InterPro"/>
</dbReference>
<keyword evidence="6" id="KW-0764">Sulfate transport</keyword>
<evidence type="ECO:0000256" key="3">
    <source>
        <dbReference type="ARBA" id="ARBA00022448"/>
    </source>
</evidence>
<dbReference type="RefSeq" id="WP_148810203.1">
    <property type="nucleotide sequence ID" value="NZ_CP042243.1"/>
</dbReference>
<dbReference type="InterPro" id="IPR049783">
    <property type="entry name" value="ABC_perm_TupB-like"/>
</dbReference>
<evidence type="ECO:0000259" key="10">
    <source>
        <dbReference type="PROSITE" id="PS50928"/>
    </source>
</evidence>
<dbReference type="NCBIfam" id="TIGR01581">
    <property type="entry name" value="Mo_ABC_porter"/>
    <property type="match status" value="1"/>
</dbReference>
<gene>
    <name evidence="11" type="ORF">FQB35_12435</name>
</gene>
<comment type="subcellular location">
    <subcellularLocation>
        <location evidence="9">Cell membrane</location>
        <topology evidence="9">Multi-pass membrane protein</topology>
    </subcellularLocation>
    <subcellularLocation>
        <location evidence="1">Membrane</location>
        <topology evidence="1">Multi-pass membrane protein</topology>
    </subcellularLocation>
</comment>
<accession>A0A5C0SFX6</accession>
<evidence type="ECO:0000313" key="12">
    <source>
        <dbReference type="Proteomes" id="UP000324646"/>
    </source>
</evidence>
<dbReference type="InterPro" id="IPR035906">
    <property type="entry name" value="MetI-like_sf"/>
</dbReference>
<dbReference type="OrthoDB" id="9795403at2"/>
<evidence type="ECO:0000256" key="8">
    <source>
        <dbReference type="ARBA" id="ARBA00025323"/>
    </source>
</evidence>
<dbReference type="KEGG" id="crs:FQB35_12435"/>
<evidence type="ECO:0000256" key="5">
    <source>
        <dbReference type="ARBA" id="ARBA00022989"/>
    </source>
</evidence>
<feature type="transmembrane region" description="Helical" evidence="9">
    <location>
        <begin position="126"/>
        <end position="146"/>
    </location>
</feature>
<evidence type="ECO:0000256" key="9">
    <source>
        <dbReference type="RuleBase" id="RU363032"/>
    </source>
</evidence>
<dbReference type="PANTHER" id="PTHR30406">
    <property type="entry name" value="SULFATE TRANSPORT SYSTEM PERMEASE PROTEIN"/>
    <property type="match status" value="1"/>
</dbReference>
<dbReference type="CDD" id="cd06261">
    <property type="entry name" value="TM_PBP2"/>
    <property type="match status" value="1"/>
</dbReference>
<dbReference type="InterPro" id="IPR005667">
    <property type="entry name" value="Sulph_transpt2"/>
</dbReference>
<comment type="subunit">
    <text evidence="2">The complex is composed of two ATP-binding proteins (CysA), two transmembrane proteins (CysT and CysW) and a solute-binding protein (CysP).</text>
</comment>
<keyword evidence="12" id="KW-1185">Reference proteome</keyword>
<evidence type="ECO:0000256" key="6">
    <source>
        <dbReference type="ARBA" id="ARBA00023032"/>
    </source>
</evidence>
<dbReference type="PANTHER" id="PTHR30406:SF8">
    <property type="entry name" value="SULFATE TRANSPORT SYSTEM PERMEASE PROTEIN CYST"/>
    <property type="match status" value="1"/>
</dbReference>
<dbReference type="Proteomes" id="UP000324646">
    <property type="component" value="Chromosome"/>
</dbReference>
<dbReference type="AlphaFoldDB" id="A0A5C0SFX6"/>
<dbReference type="InterPro" id="IPR006469">
    <property type="entry name" value="NifC_ABC_porter"/>
</dbReference>
<dbReference type="NCBIfam" id="NF038017">
    <property type="entry name" value="ABC_perm1"/>
    <property type="match status" value="1"/>
</dbReference>
<evidence type="ECO:0000256" key="7">
    <source>
        <dbReference type="ARBA" id="ARBA00023136"/>
    </source>
</evidence>
<dbReference type="EMBL" id="CP042243">
    <property type="protein sequence ID" value="QEK13060.1"/>
    <property type="molecule type" value="Genomic_DNA"/>
</dbReference>
<feature type="transmembrane region" description="Helical" evidence="9">
    <location>
        <begin position="166"/>
        <end position="185"/>
    </location>
</feature>
<keyword evidence="4 9" id="KW-0812">Transmembrane</keyword>
<evidence type="ECO:0000256" key="4">
    <source>
        <dbReference type="ARBA" id="ARBA00022692"/>
    </source>
</evidence>
<protein>
    <submittedName>
        <fullName evidence="11">ABC transporter permease subunit</fullName>
    </submittedName>
</protein>
<evidence type="ECO:0000256" key="2">
    <source>
        <dbReference type="ARBA" id="ARBA00011779"/>
    </source>
</evidence>
<dbReference type="InterPro" id="IPR000515">
    <property type="entry name" value="MetI-like"/>
</dbReference>
<evidence type="ECO:0000256" key="1">
    <source>
        <dbReference type="ARBA" id="ARBA00004141"/>
    </source>
</evidence>
<keyword evidence="7 9" id="KW-0472">Membrane</keyword>
<reference evidence="11 12" key="1">
    <citation type="submission" date="2019-07" db="EMBL/GenBank/DDBJ databases">
        <title>Complete genome of Crassaminicella thermophila SY095.</title>
        <authorList>
            <person name="Li X."/>
        </authorList>
    </citation>
    <scope>NUCLEOTIDE SEQUENCE [LARGE SCALE GENOMIC DNA]</scope>
    <source>
        <strain evidence="11 12">SY095</strain>
    </source>
</reference>
<comment type="function">
    <text evidence="8">Part of the ABC transporter complex CysAWTP (TC 3.A.1.6.1) involved in sulfate/thiosulfate import. Probably responsible for the translocation of the substrate across the membrane.</text>
</comment>
<dbReference type="SUPFAM" id="SSF161098">
    <property type="entry name" value="MetI-like"/>
    <property type="match status" value="1"/>
</dbReference>
<feature type="transmembrane region" description="Helical" evidence="9">
    <location>
        <begin position="236"/>
        <end position="257"/>
    </location>
</feature>
<feature type="transmembrane region" description="Helical" evidence="9">
    <location>
        <begin position="59"/>
        <end position="81"/>
    </location>
</feature>
<keyword evidence="5 9" id="KW-1133">Transmembrane helix</keyword>
<keyword evidence="3 9" id="KW-0813">Transport</keyword>
<dbReference type="Gene3D" id="1.10.3720.10">
    <property type="entry name" value="MetI-like"/>
    <property type="match status" value="1"/>
</dbReference>
<dbReference type="GO" id="GO:0005886">
    <property type="term" value="C:plasma membrane"/>
    <property type="evidence" value="ECO:0007669"/>
    <property type="project" value="UniProtKB-SubCell"/>
</dbReference>